<dbReference type="AlphaFoldDB" id="A0A2I0TVF5"/>
<feature type="region of interest" description="Disordered" evidence="1">
    <location>
        <begin position="1"/>
        <end position="25"/>
    </location>
</feature>
<dbReference type="Proteomes" id="UP000233556">
    <property type="component" value="Unassembled WGS sequence"/>
</dbReference>
<reference evidence="3" key="1">
    <citation type="submission" date="2017-11" db="EMBL/GenBank/DDBJ databases">
        <authorList>
            <person name="Lima N.C."/>
            <person name="Parody-Merino A.M."/>
            <person name="Battley P.F."/>
            <person name="Fidler A.E."/>
            <person name="Prosdocimi F."/>
        </authorList>
    </citation>
    <scope>NUCLEOTIDE SEQUENCE [LARGE SCALE GENOMIC DNA]</scope>
</reference>
<name>A0A2I0TVF5_LIMLA</name>
<gene>
    <name evidence="2" type="ORF">llap_11914</name>
</gene>
<protein>
    <submittedName>
        <fullName evidence="2">Uncharacterized protein</fullName>
    </submittedName>
</protein>
<evidence type="ECO:0000313" key="2">
    <source>
        <dbReference type="EMBL" id="PKU37781.1"/>
    </source>
</evidence>
<evidence type="ECO:0000313" key="3">
    <source>
        <dbReference type="Proteomes" id="UP000233556"/>
    </source>
</evidence>
<reference evidence="3" key="2">
    <citation type="submission" date="2017-12" db="EMBL/GenBank/DDBJ databases">
        <title>Genome sequence of the Bar-tailed Godwit (Limosa lapponica baueri).</title>
        <authorList>
            <person name="Lima N.C.B."/>
            <person name="Parody-Merino A.M."/>
            <person name="Battley P.F."/>
            <person name="Fidler A.E."/>
            <person name="Prosdocimi F."/>
        </authorList>
    </citation>
    <scope>NUCLEOTIDE SEQUENCE [LARGE SCALE GENOMIC DNA]</scope>
</reference>
<organism evidence="2 3">
    <name type="scientific">Limosa lapponica baueri</name>
    <dbReference type="NCBI Taxonomy" id="1758121"/>
    <lineage>
        <taxon>Eukaryota</taxon>
        <taxon>Metazoa</taxon>
        <taxon>Chordata</taxon>
        <taxon>Craniata</taxon>
        <taxon>Vertebrata</taxon>
        <taxon>Euteleostomi</taxon>
        <taxon>Archelosauria</taxon>
        <taxon>Archosauria</taxon>
        <taxon>Dinosauria</taxon>
        <taxon>Saurischia</taxon>
        <taxon>Theropoda</taxon>
        <taxon>Coelurosauria</taxon>
        <taxon>Aves</taxon>
        <taxon>Neognathae</taxon>
        <taxon>Neoaves</taxon>
        <taxon>Charadriiformes</taxon>
        <taxon>Scolopacidae</taxon>
        <taxon>Limosa</taxon>
    </lineage>
</organism>
<evidence type="ECO:0000256" key="1">
    <source>
        <dbReference type="SAM" id="MobiDB-lite"/>
    </source>
</evidence>
<proteinExistence type="predicted"/>
<accession>A0A2I0TVF5</accession>
<keyword evidence="3" id="KW-1185">Reference proteome</keyword>
<sequence length="138" mass="15256">MPSAAGPAVPHSPLGEHPGGEGPSSLFQSQLRAFQIENLARTQASLPLCIEAKARQQLAYYITVAESFQHQPQPCQDLAAEQLPKNQYPQEQALKSPFVHRLPAERCSGVWDFEPAEKFREKAPGSSLEVELKKIRVP</sequence>
<dbReference type="EMBL" id="KZ506990">
    <property type="protein sequence ID" value="PKU37781.1"/>
    <property type="molecule type" value="Genomic_DNA"/>
</dbReference>